<accession>A0ABR4ZUP2</accession>
<evidence type="ECO:0000313" key="2">
    <source>
        <dbReference type="Proteomes" id="UP000031594"/>
    </source>
</evidence>
<name>A0ABR4ZUP2_9BACT</name>
<gene>
    <name evidence="1" type="ORF">A946_11190</name>
</gene>
<organism evidence="1 2">
    <name type="scientific">Methylacidiphilum kamchatkense Kam1</name>
    <dbReference type="NCBI Taxonomy" id="1202785"/>
    <lineage>
        <taxon>Bacteria</taxon>
        <taxon>Pseudomonadati</taxon>
        <taxon>Verrucomicrobiota</taxon>
        <taxon>Methylacidiphilae</taxon>
        <taxon>Methylacidiphilales</taxon>
        <taxon>Methylacidiphilaceae</taxon>
        <taxon>Methylacidiphilum (ex Ratnadevi et al. 2023)</taxon>
    </lineage>
</organism>
<keyword evidence="2" id="KW-1185">Reference proteome</keyword>
<sequence length="145" mass="16480">MLDGQRRSAESKAFLGELSLRMPSDQRGQIFFKESRYKLATFHFLSMSVPKLGRAPSITTARTAFALRRLSVATSLADRRPQKEEQNFVGKAFESDFELDPNGLRPWSRAGSTLWVCGRRGKPKESGRQKNAARERKRYIASLDL</sequence>
<evidence type="ECO:0000313" key="1">
    <source>
        <dbReference type="EMBL" id="KIE57791.1"/>
    </source>
</evidence>
<dbReference type="Proteomes" id="UP000031594">
    <property type="component" value="Unassembled WGS sequence"/>
</dbReference>
<proteinExistence type="predicted"/>
<comment type="caution">
    <text evidence="1">The sequence shown here is derived from an EMBL/GenBank/DDBJ whole genome shotgun (WGS) entry which is preliminary data.</text>
</comment>
<reference evidence="1 2" key="1">
    <citation type="submission" date="2014-08" db="EMBL/GenBank/DDBJ databases">
        <title>Methylacidiphilum kamchatkense strain Kam1 draft genome sequence.</title>
        <authorList>
            <person name="Birkeland N.-K."/>
            <person name="Erikstad H.A."/>
        </authorList>
    </citation>
    <scope>NUCLEOTIDE SEQUENCE [LARGE SCALE GENOMIC DNA]</scope>
    <source>
        <strain evidence="1 2">Kam1</strain>
    </source>
</reference>
<dbReference type="EMBL" id="JQNX01000011">
    <property type="protein sequence ID" value="KIE57791.1"/>
    <property type="molecule type" value="Genomic_DNA"/>
</dbReference>
<protein>
    <submittedName>
        <fullName evidence="1">Uncharacterized protein</fullName>
    </submittedName>
</protein>